<keyword evidence="3" id="KW-1185">Reference proteome</keyword>
<evidence type="ECO:0000313" key="2">
    <source>
        <dbReference type="EMBL" id="GAA3622963.1"/>
    </source>
</evidence>
<protein>
    <submittedName>
        <fullName evidence="2">Transglutaminase family protein</fullName>
    </submittedName>
</protein>
<evidence type="ECO:0000313" key="3">
    <source>
        <dbReference type="Proteomes" id="UP001501490"/>
    </source>
</evidence>
<organism evidence="2 3">
    <name type="scientific">Microlunatus ginsengisoli</name>
    <dbReference type="NCBI Taxonomy" id="363863"/>
    <lineage>
        <taxon>Bacteria</taxon>
        <taxon>Bacillati</taxon>
        <taxon>Actinomycetota</taxon>
        <taxon>Actinomycetes</taxon>
        <taxon>Propionibacteriales</taxon>
        <taxon>Propionibacteriaceae</taxon>
        <taxon>Microlunatus</taxon>
    </lineage>
</organism>
<evidence type="ECO:0000259" key="1">
    <source>
        <dbReference type="SMART" id="SM00460"/>
    </source>
</evidence>
<feature type="domain" description="Transglutaminase-like" evidence="1">
    <location>
        <begin position="173"/>
        <end position="239"/>
    </location>
</feature>
<comment type="caution">
    <text evidence="2">The sequence shown here is derived from an EMBL/GenBank/DDBJ whole genome shotgun (WGS) entry which is preliminary data.</text>
</comment>
<dbReference type="Pfam" id="PF08379">
    <property type="entry name" value="Bact_transglu_N"/>
    <property type="match status" value="1"/>
</dbReference>
<dbReference type="SUPFAM" id="SSF54001">
    <property type="entry name" value="Cysteine proteinases"/>
    <property type="match status" value="1"/>
</dbReference>
<dbReference type="PANTHER" id="PTHR33490">
    <property type="entry name" value="BLR5614 PROTEIN-RELATED"/>
    <property type="match status" value="1"/>
</dbReference>
<dbReference type="Pfam" id="PF01841">
    <property type="entry name" value="Transglut_core"/>
    <property type="match status" value="1"/>
</dbReference>
<dbReference type="EMBL" id="BAABAB010000017">
    <property type="protein sequence ID" value="GAA3622963.1"/>
    <property type="molecule type" value="Genomic_DNA"/>
</dbReference>
<name>A0ABP7A0D9_9ACTN</name>
<dbReference type="InterPro" id="IPR038765">
    <property type="entry name" value="Papain-like_cys_pep_sf"/>
</dbReference>
<dbReference type="InterPro" id="IPR013589">
    <property type="entry name" value="Bac_transglu_N"/>
</dbReference>
<dbReference type="PANTHER" id="PTHR33490:SF6">
    <property type="entry name" value="SLL1049 PROTEIN"/>
    <property type="match status" value="1"/>
</dbReference>
<dbReference type="InterPro" id="IPR002931">
    <property type="entry name" value="Transglutaminase-like"/>
</dbReference>
<dbReference type="SMART" id="SM00460">
    <property type="entry name" value="TGc"/>
    <property type="match status" value="1"/>
</dbReference>
<dbReference type="Gene3D" id="3.10.620.30">
    <property type="match status" value="1"/>
</dbReference>
<dbReference type="Proteomes" id="UP001501490">
    <property type="component" value="Unassembled WGS sequence"/>
</dbReference>
<gene>
    <name evidence="2" type="ORF">GCM10022236_26690</name>
</gene>
<proteinExistence type="predicted"/>
<accession>A0ABP7A0D9</accession>
<reference evidence="3" key="1">
    <citation type="journal article" date="2019" name="Int. J. Syst. Evol. Microbiol.">
        <title>The Global Catalogue of Microorganisms (GCM) 10K type strain sequencing project: providing services to taxonomists for standard genome sequencing and annotation.</title>
        <authorList>
            <consortium name="The Broad Institute Genomics Platform"/>
            <consortium name="The Broad Institute Genome Sequencing Center for Infectious Disease"/>
            <person name="Wu L."/>
            <person name="Ma J."/>
        </authorList>
    </citation>
    <scope>NUCLEOTIDE SEQUENCE [LARGE SCALE GENOMIC DNA]</scope>
    <source>
        <strain evidence="3">JCM 16929</strain>
    </source>
</reference>
<sequence>MRISIDHKTGFRYATSVASSYNEARMTPATTSHQTVWTSRVGIEPTAWSFTFTDYWGTQVTTFELHEPHKRLTVHAQSVVETRGDEQPWDSTRQVPSNDLGWAALNDRGVIDSMAEFLTVNERTTPPEELAALAAERADQPPRLAALDVCRLIAERLSYETGSTTVTSSAAEVWSQGRGVCQDYTHLALGALRSIGLPARYVSGYLHPGSAQPNTTVSGESHSWIEWWCGSWVAYDPTLAGRITDAYVRVGHGRDYGDVAPLRGTYSGGRSEMFVTVEMTQLG</sequence>
<dbReference type="RefSeq" id="WP_344805257.1">
    <property type="nucleotide sequence ID" value="NZ_BAABAB010000017.1"/>
</dbReference>